<organism evidence="1">
    <name type="scientific">marine sediment metagenome</name>
    <dbReference type="NCBI Taxonomy" id="412755"/>
    <lineage>
        <taxon>unclassified sequences</taxon>
        <taxon>metagenomes</taxon>
        <taxon>ecological metagenomes</taxon>
    </lineage>
</organism>
<comment type="caution">
    <text evidence="1">The sequence shown here is derived from an EMBL/GenBank/DDBJ whole genome shotgun (WGS) entry which is preliminary data.</text>
</comment>
<feature type="non-terminal residue" evidence="1">
    <location>
        <position position="157"/>
    </location>
</feature>
<dbReference type="EMBL" id="LAZR01053655">
    <property type="protein sequence ID" value="KKK80276.1"/>
    <property type="molecule type" value="Genomic_DNA"/>
</dbReference>
<gene>
    <name evidence="1" type="ORF">LCGC14_2825120</name>
</gene>
<evidence type="ECO:0008006" key="2">
    <source>
        <dbReference type="Google" id="ProtNLM"/>
    </source>
</evidence>
<sequence length="157" mass="18077">MTKKAAPRKTYWELLKHPNWQKKRLEVLEAHKFECQECGENDVTLHVHHSYYEKGCKPWEYPSHSLWCLCEKCHQRIEKLKTLLNRSMGKLCSNGLETLIGFAMGLELIENPKSIVSVSTYGMADGIGCAHNLSTNLIIEKLQKDDKMSGDKLMKIK</sequence>
<protein>
    <recommendedName>
        <fullName evidence="2">HNH domain-containing protein</fullName>
    </recommendedName>
</protein>
<name>A0A0F9B6Y3_9ZZZZ</name>
<dbReference type="AlphaFoldDB" id="A0A0F9B6Y3"/>
<accession>A0A0F9B6Y3</accession>
<evidence type="ECO:0000313" key="1">
    <source>
        <dbReference type="EMBL" id="KKK80276.1"/>
    </source>
</evidence>
<reference evidence="1" key="1">
    <citation type="journal article" date="2015" name="Nature">
        <title>Complex archaea that bridge the gap between prokaryotes and eukaryotes.</title>
        <authorList>
            <person name="Spang A."/>
            <person name="Saw J.H."/>
            <person name="Jorgensen S.L."/>
            <person name="Zaremba-Niedzwiedzka K."/>
            <person name="Martijn J."/>
            <person name="Lind A.E."/>
            <person name="van Eijk R."/>
            <person name="Schleper C."/>
            <person name="Guy L."/>
            <person name="Ettema T.J."/>
        </authorList>
    </citation>
    <scope>NUCLEOTIDE SEQUENCE</scope>
</reference>
<proteinExistence type="predicted"/>